<sequence>MNDDIPSSQRTNEDPAGPVSVANEATLILTPHNAEARLAFSQVSEWLLEQDNVDSQPQSDANAGTNATRQHAEKYMSISKDQSNDDDPTTQTYFMAVGRIDYFIVEINEGLPRRGLDTVAPCGDATGPPPSSPERQLSKGLREDIQQAGRDLDAKAAIVEGPGPGRADKQRWLVHTGFLTHLEGLADAEIQSSFQLPKATERLGEAVAVAVTLGKT</sequence>
<name>A0A9P9XTW8_9HYPO</name>
<evidence type="ECO:0000256" key="1">
    <source>
        <dbReference type="SAM" id="MobiDB-lite"/>
    </source>
</evidence>
<organism evidence="2 3">
    <name type="scientific">Emericellopsis cladophorae</name>
    <dbReference type="NCBI Taxonomy" id="2686198"/>
    <lineage>
        <taxon>Eukaryota</taxon>
        <taxon>Fungi</taxon>
        <taxon>Dikarya</taxon>
        <taxon>Ascomycota</taxon>
        <taxon>Pezizomycotina</taxon>
        <taxon>Sordariomycetes</taxon>
        <taxon>Hypocreomycetidae</taxon>
        <taxon>Hypocreales</taxon>
        <taxon>Bionectriaceae</taxon>
        <taxon>Emericellopsis</taxon>
    </lineage>
</organism>
<protein>
    <submittedName>
        <fullName evidence="2">Uncharacterized protein</fullName>
    </submittedName>
</protein>
<dbReference type="EMBL" id="JAGIXG020000123">
    <property type="protein sequence ID" value="KAI6777701.1"/>
    <property type="molecule type" value="Genomic_DNA"/>
</dbReference>
<feature type="region of interest" description="Disordered" evidence="1">
    <location>
        <begin position="119"/>
        <end position="141"/>
    </location>
</feature>
<dbReference type="OrthoDB" id="3438035at2759"/>
<dbReference type="RefSeq" id="XP_051358557.1">
    <property type="nucleotide sequence ID" value="XM_051510553.1"/>
</dbReference>
<gene>
    <name evidence="2" type="ORF">J7T54_005370</name>
</gene>
<feature type="region of interest" description="Disordered" evidence="1">
    <location>
        <begin position="52"/>
        <end position="71"/>
    </location>
</feature>
<evidence type="ECO:0000313" key="2">
    <source>
        <dbReference type="EMBL" id="KAI6777701.1"/>
    </source>
</evidence>
<reference evidence="2" key="2">
    <citation type="submission" date="2022-07" db="EMBL/GenBank/DDBJ databases">
        <authorList>
            <person name="Goncalves M.F.M."/>
            <person name="Hilario S."/>
            <person name="Van De Peer Y."/>
            <person name="Esteves A.C."/>
            <person name="Alves A."/>
        </authorList>
    </citation>
    <scope>NUCLEOTIDE SEQUENCE</scope>
    <source>
        <strain evidence="2">MUM 19.33</strain>
    </source>
</reference>
<comment type="caution">
    <text evidence="2">The sequence shown here is derived from an EMBL/GenBank/DDBJ whole genome shotgun (WGS) entry which is preliminary data.</text>
</comment>
<proteinExistence type="predicted"/>
<feature type="compositionally biased region" description="Polar residues" evidence="1">
    <location>
        <begin position="53"/>
        <end position="69"/>
    </location>
</feature>
<keyword evidence="3" id="KW-1185">Reference proteome</keyword>
<dbReference type="Proteomes" id="UP001055219">
    <property type="component" value="Unassembled WGS sequence"/>
</dbReference>
<reference evidence="2" key="1">
    <citation type="journal article" date="2021" name="J Fungi (Basel)">
        <title>Genomic and Metabolomic Analyses of the Marine Fungus Emericellopsis cladophorae: Insights into Saltwater Adaptability Mechanisms and Its Biosynthetic Potential.</title>
        <authorList>
            <person name="Goncalves M.F.M."/>
            <person name="Hilario S."/>
            <person name="Van de Peer Y."/>
            <person name="Esteves A.C."/>
            <person name="Alves A."/>
        </authorList>
    </citation>
    <scope>NUCLEOTIDE SEQUENCE</scope>
    <source>
        <strain evidence="2">MUM 19.33</strain>
    </source>
</reference>
<dbReference type="AlphaFoldDB" id="A0A9P9XTW8"/>
<dbReference type="GeneID" id="75831854"/>
<evidence type="ECO:0000313" key="3">
    <source>
        <dbReference type="Proteomes" id="UP001055219"/>
    </source>
</evidence>
<accession>A0A9P9XTW8</accession>